<name>A0A643FCC3_IDEDE</name>
<organism evidence="1 2">
    <name type="scientific">Ideonella dechloratans</name>
    <dbReference type="NCBI Taxonomy" id="36863"/>
    <lineage>
        <taxon>Bacteria</taxon>
        <taxon>Pseudomonadati</taxon>
        <taxon>Pseudomonadota</taxon>
        <taxon>Betaproteobacteria</taxon>
        <taxon>Burkholderiales</taxon>
        <taxon>Sphaerotilaceae</taxon>
        <taxon>Ideonella</taxon>
    </lineage>
</organism>
<evidence type="ECO:0000313" key="2">
    <source>
        <dbReference type="Proteomes" id="UP000430120"/>
    </source>
</evidence>
<dbReference type="OrthoDB" id="8689649at2"/>
<accession>A0A643FCC3</accession>
<comment type="caution">
    <text evidence="1">The sequence shown here is derived from an EMBL/GenBank/DDBJ whole genome shotgun (WGS) entry which is preliminary data.</text>
</comment>
<dbReference type="AlphaFoldDB" id="A0A643FCC3"/>
<reference evidence="1 2" key="1">
    <citation type="submission" date="2019-09" db="EMBL/GenBank/DDBJ databases">
        <title>Draft genome sequences of 48 bacterial type strains from the CCUG.</title>
        <authorList>
            <person name="Tunovic T."/>
            <person name="Pineiro-Iglesias B."/>
            <person name="Unosson C."/>
            <person name="Inganas E."/>
            <person name="Ohlen M."/>
            <person name="Cardew S."/>
            <person name="Jensie-Markopoulos S."/>
            <person name="Salva-Serra F."/>
            <person name="Jaen-Luchoro D."/>
            <person name="Karlsson R."/>
            <person name="Svensson-Stadler L."/>
            <person name="Chun J."/>
            <person name="Moore E."/>
        </authorList>
    </citation>
    <scope>NUCLEOTIDE SEQUENCE [LARGE SCALE GENOMIC DNA]</scope>
    <source>
        <strain evidence="1 2">CCUG 30977</strain>
    </source>
</reference>
<evidence type="ECO:0000313" key="1">
    <source>
        <dbReference type="EMBL" id="KAB0581231.1"/>
    </source>
</evidence>
<gene>
    <name evidence="1" type="ORF">F7Q92_12135</name>
</gene>
<keyword evidence="2" id="KW-1185">Reference proteome</keyword>
<protein>
    <submittedName>
        <fullName evidence="1">Uncharacterized protein</fullName>
    </submittedName>
</protein>
<dbReference type="EMBL" id="VZPB01000026">
    <property type="protein sequence ID" value="KAB0581231.1"/>
    <property type="molecule type" value="Genomic_DNA"/>
</dbReference>
<sequence length="60" mass="6597">MTQRTDTGHFAASLSIRSGTGSASHDRVFRFTPLFSTHRAASRYAMAQGLEYLRQPALPA</sequence>
<proteinExistence type="predicted"/>
<dbReference type="Proteomes" id="UP000430120">
    <property type="component" value="Unassembled WGS sequence"/>
</dbReference>